<evidence type="ECO:0000256" key="7">
    <source>
        <dbReference type="SAM" id="Phobius"/>
    </source>
</evidence>
<dbReference type="InterPro" id="IPR035965">
    <property type="entry name" value="PAS-like_dom_sf"/>
</dbReference>
<dbReference type="NCBIfam" id="TIGR00229">
    <property type="entry name" value="sensory_box"/>
    <property type="match status" value="1"/>
</dbReference>
<dbReference type="Gene3D" id="3.30.565.10">
    <property type="entry name" value="Histidine kinase-like ATPase, C-terminal domain"/>
    <property type="match status" value="1"/>
</dbReference>
<reference evidence="10 11" key="1">
    <citation type="submission" date="2018-11" db="EMBL/GenBank/DDBJ databases">
        <title>Chryseotalea sanarue gen. nov., sp., nov., a member of the family Cytophagaceae, isolated from a brackish lake in Hamamatsu Japan.</title>
        <authorList>
            <person name="Maejima Y."/>
            <person name="Iino T."/>
            <person name="Muraguchi Y."/>
            <person name="Fukuda K."/>
            <person name="Ohkuma M."/>
            <person name="Moriuchi R."/>
            <person name="Dohra H."/>
            <person name="Kimbara K."/>
            <person name="Shintani M."/>
        </authorList>
    </citation>
    <scope>NUCLEOTIDE SEQUENCE [LARGE SCALE GENOMIC DNA]</scope>
    <source>
        <strain evidence="10 11">Ys</strain>
    </source>
</reference>
<dbReference type="Proteomes" id="UP000288227">
    <property type="component" value="Unassembled WGS sequence"/>
</dbReference>
<protein>
    <recommendedName>
        <fullName evidence="2">histidine kinase</fullName>
        <ecNumber evidence="2">2.7.13.3</ecNumber>
    </recommendedName>
</protein>
<evidence type="ECO:0000259" key="9">
    <source>
        <dbReference type="PROSITE" id="PS50112"/>
    </source>
</evidence>
<dbReference type="FunFam" id="3.30.565.10:FF:000006">
    <property type="entry name" value="Sensor histidine kinase WalK"/>
    <property type="match status" value="1"/>
</dbReference>
<dbReference type="Gene3D" id="1.10.287.130">
    <property type="match status" value="1"/>
</dbReference>
<dbReference type="InterPro" id="IPR005467">
    <property type="entry name" value="His_kinase_dom"/>
</dbReference>
<feature type="domain" description="PAS" evidence="9">
    <location>
        <begin position="96"/>
        <end position="141"/>
    </location>
</feature>
<keyword evidence="11" id="KW-1185">Reference proteome</keyword>
<dbReference type="Pfam" id="PF00512">
    <property type="entry name" value="HisKA"/>
    <property type="match status" value="1"/>
</dbReference>
<dbReference type="PROSITE" id="PS50112">
    <property type="entry name" value="PAS"/>
    <property type="match status" value="1"/>
</dbReference>
<dbReference type="AlphaFoldDB" id="A0A401U651"/>
<proteinExistence type="predicted"/>
<keyword evidence="4" id="KW-0808">Transferase</keyword>
<keyword evidence="7" id="KW-0812">Transmembrane</keyword>
<gene>
    <name evidence="10" type="ORF">SanaruYs_06080</name>
</gene>
<dbReference type="InterPro" id="IPR036890">
    <property type="entry name" value="HATPase_C_sf"/>
</dbReference>
<dbReference type="SUPFAM" id="SSF55785">
    <property type="entry name" value="PYP-like sensor domain (PAS domain)"/>
    <property type="match status" value="1"/>
</dbReference>
<dbReference type="PANTHER" id="PTHR43711:SF26">
    <property type="entry name" value="SENSOR HISTIDINE KINASE RCSC"/>
    <property type="match status" value="1"/>
</dbReference>
<dbReference type="PANTHER" id="PTHR43711">
    <property type="entry name" value="TWO-COMPONENT HISTIDINE KINASE"/>
    <property type="match status" value="1"/>
</dbReference>
<feature type="transmembrane region" description="Helical" evidence="7">
    <location>
        <begin position="70"/>
        <end position="90"/>
    </location>
</feature>
<dbReference type="CDD" id="cd00082">
    <property type="entry name" value="HisKA"/>
    <property type="match status" value="1"/>
</dbReference>
<feature type="domain" description="Histidine kinase" evidence="8">
    <location>
        <begin position="390"/>
        <end position="606"/>
    </location>
</feature>
<keyword evidence="5 10" id="KW-0418">Kinase</keyword>
<keyword evidence="6" id="KW-0902">Two-component regulatory system</keyword>
<accession>A0A401U651</accession>
<dbReference type="CDD" id="cd00130">
    <property type="entry name" value="PAS"/>
    <property type="match status" value="1"/>
</dbReference>
<dbReference type="Pfam" id="PF02518">
    <property type="entry name" value="HATPase_c"/>
    <property type="match status" value="1"/>
</dbReference>
<organism evidence="10 11">
    <name type="scientific">Chryseotalea sanaruensis</name>
    <dbReference type="NCBI Taxonomy" id="2482724"/>
    <lineage>
        <taxon>Bacteria</taxon>
        <taxon>Pseudomonadati</taxon>
        <taxon>Bacteroidota</taxon>
        <taxon>Cytophagia</taxon>
        <taxon>Cytophagales</taxon>
        <taxon>Chryseotaleaceae</taxon>
        <taxon>Chryseotalea</taxon>
    </lineage>
</organism>
<dbReference type="InterPro" id="IPR004358">
    <property type="entry name" value="Sig_transdc_His_kin-like_C"/>
</dbReference>
<feature type="transmembrane region" description="Helical" evidence="7">
    <location>
        <begin position="12"/>
        <end position="31"/>
    </location>
</feature>
<dbReference type="InterPro" id="IPR000014">
    <property type="entry name" value="PAS"/>
</dbReference>
<dbReference type="SMART" id="SM00388">
    <property type="entry name" value="HisKA"/>
    <property type="match status" value="1"/>
</dbReference>
<sequence>MLLTLLFEIKSEIFIGTVVYLLITPYILWFVRLSKFIVMTGVVSSFFLLSIFFLPVIHSINDITILGNRLMSILIIWLAVFFTIHLRNLYHIEQKEKEQLKSIVEYANEGILMIRQDGKIYSSNPAVEKIFGYKSIDILTKVIDELIPNFAIILKEYFKNISNPLSPRVGESLKCKRKDESEFYIDINLSYFHENGAIVWIVFILDVTDRVKNDELAKANLKMMHEYNQKLESEVKQRTEELARSNQKLISNQAIYHSIADNYPDGFIGVMDRSLKYVLVGGKGLSALGLDSKSIINDIIFDNIYQSMSVYAEKALVKVFDGKKVSFDIELKGDFYNVTAVPIESPGHPIQEILVVVKNISVHKNLEYELMKTLEKEKELNTLKSRFVTMASHEFRTPLTTILSSAFLVENYTGQQVENERKKHLERIKRAVNGLTELLNDFLSLGQLEEGKVHLMLKSMNLKVFCEDLIQEVSLTKKEGQKIVFEFEGEDTEIAMDKHLLRNILLNLLSNAIKYSPISSNIGLTISVASKNITLKVSDQGIGIPPDEQKLIFKRFFRAKNTIQIQGTGLGLNIVRRYVKLLTGKIFFESRLDKGTIFTVILPLKRTTELNQKT</sequence>
<dbReference type="SMART" id="SM00387">
    <property type="entry name" value="HATPase_c"/>
    <property type="match status" value="1"/>
</dbReference>
<comment type="caution">
    <text evidence="10">The sequence shown here is derived from an EMBL/GenBank/DDBJ whole genome shotgun (WGS) entry which is preliminary data.</text>
</comment>
<evidence type="ECO:0000256" key="2">
    <source>
        <dbReference type="ARBA" id="ARBA00012438"/>
    </source>
</evidence>
<evidence type="ECO:0000313" key="11">
    <source>
        <dbReference type="Proteomes" id="UP000288227"/>
    </source>
</evidence>
<dbReference type="SMART" id="SM00091">
    <property type="entry name" value="PAS"/>
    <property type="match status" value="1"/>
</dbReference>
<dbReference type="InterPro" id="IPR003661">
    <property type="entry name" value="HisK_dim/P_dom"/>
</dbReference>
<evidence type="ECO:0000256" key="5">
    <source>
        <dbReference type="ARBA" id="ARBA00022777"/>
    </source>
</evidence>
<dbReference type="Gene3D" id="3.30.450.20">
    <property type="entry name" value="PAS domain"/>
    <property type="match status" value="2"/>
</dbReference>
<dbReference type="EC" id="2.7.13.3" evidence="2"/>
<dbReference type="SUPFAM" id="SSF55874">
    <property type="entry name" value="ATPase domain of HSP90 chaperone/DNA topoisomerase II/histidine kinase"/>
    <property type="match status" value="1"/>
</dbReference>
<evidence type="ECO:0000256" key="4">
    <source>
        <dbReference type="ARBA" id="ARBA00022679"/>
    </source>
</evidence>
<feature type="transmembrane region" description="Helical" evidence="7">
    <location>
        <begin position="37"/>
        <end position="58"/>
    </location>
</feature>
<evidence type="ECO:0000256" key="6">
    <source>
        <dbReference type="ARBA" id="ARBA00023012"/>
    </source>
</evidence>
<evidence type="ECO:0000256" key="3">
    <source>
        <dbReference type="ARBA" id="ARBA00022553"/>
    </source>
</evidence>
<dbReference type="InterPro" id="IPR050736">
    <property type="entry name" value="Sensor_HK_Regulatory"/>
</dbReference>
<evidence type="ECO:0000313" key="10">
    <source>
        <dbReference type="EMBL" id="GCC50393.1"/>
    </source>
</evidence>
<keyword evidence="7" id="KW-1133">Transmembrane helix</keyword>
<dbReference type="InterPro" id="IPR036097">
    <property type="entry name" value="HisK_dim/P_sf"/>
</dbReference>
<name>A0A401U651_9BACT</name>
<keyword evidence="7" id="KW-0472">Membrane</keyword>
<keyword evidence="3" id="KW-0597">Phosphoprotein</keyword>
<dbReference type="PRINTS" id="PR00344">
    <property type="entry name" value="BCTRLSENSOR"/>
</dbReference>
<evidence type="ECO:0000256" key="1">
    <source>
        <dbReference type="ARBA" id="ARBA00000085"/>
    </source>
</evidence>
<comment type="catalytic activity">
    <reaction evidence="1">
        <text>ATP + protein L-histidine = ADP + protein N-phospho-L-histidine.</text>
        <dbReference type="EC" id="2.7.13.3"/>
    </reaction>
</comment>
<dbReference type="Pfam" id="PF13426">
    <property type="entry name" value="PAS_9"/>
    <property type="match status" value="1"/>
</dbReference>
<dbReference type="InterPro" id="IPR003594">
    <property type="entry name" value="HATPase_dom"/>
</dbReference>
<dbReference type="EMBL" id="BHXQ01000001">
    <property type="protein sequence ID" value="GCC50393.1"/>
    <property type="molecule type" value="Genomic_DNA"/>
</dbReference>
<dbReference type="PROSITE" id="PS50109">
    <property type="entry name" value="HIS_KIN"/>
    <property type="match status" value="1"/>
</dbReference>
<dbReference type="CDD" id="cd00075">
    <property type="entry name" value="HATPase"/>
    <property type="match status" value="1"/>
</dbReference>
<dbReference type="GO" id="GO:0000155">
    <property type="term" value="F:phosphorelay sensor kinase activity"/>
    <property type="evidence" value="ECO:0007669"/>
    <property type="project" value="InterPro"/>
</dbReference>
<dbReference type="SUPFAM" id="SSF47384">
    <property type="entry name" value="Homodimeric domain of signal transducing histidine kinase"/>
    <property type="match status" value="1"/>
</dbReference>
<evidence type="ECO:0000259" key="8">
    <source>
        <dbReference type="PROSITE" id="PS50109"/>
    </source>
</evidence>